<dbReference type="GO" id="GO:0005634">
    <property type="term" value="C:nucleus"/>
    <property type="evidence" value="ECO:0007669"/>
    <property type="project" value="TreeGrafter"/>
</dbReference>
<feature type="domain" description="Serine hydrolase" evidence="3">
    <location>
        <begin position="12"/>
        <end position="230"/>
    </location>
</feature>
<dbReference type="Pfam" id="PF03959">
    <property type="entry name" value="FSH1"/>
    <property type="match status" value="1"/>
</dbReference>
<gene>
    <name evidence="4" type="ORF">BO71DRAFT_395217</name>
</gene>
<dbReference type="PANTHER" id="PTHR48070:SF3">
    <property type="entry name" value="ESTERASE DBAE-RELATED"/>
    <property type="match status" value="1"/>
</dbReference>
<dbReference type="GO" id="GO:0005737">
    <property type="term" value="C:cytoplasm"/>
    <property type="evidence" value="ECO:0007669"/>
    <property type="project" value="TreeGrafter"/>
</dbReference>
<evidence type="ECO:0000259" key="3">
    <source>
        <dbReference type="Pfam" id="PF03959"/>
    </source>
</evidence>
<dbReference type="PANTHER" id="PTHR48070">
    <property type="entry name" value="ESTERASE OVCA2"/>
    <property type="match status" value="1"/>
</dbReference>
<organism evidence="4 5">
    <name type="scientific">Aspergillus ellipticus CBS 707.79</name>
    <dbReference type="NCBI Taxonomy" id="1448320"/>
    <lineage>
        <taxon>Eukaryota</taxon>
        <taxon>Fungi</taxon>
        <taxon>Dikarya</taxon>
        <taxon>Ascomycota</taxon>
        <taxon>Pezizomycotina</taxon>
        <taxon>Eurotiomycetes</taxon>
        <taxon>Eurotiomycetidae</taxon>
        <taxon>Eurotiales</taxon>
        <taxon>Aspergillaceae</taxon>
        <taxon>Aspergillus</taxon>
        <taxon>Aspergillus subgen. Circumdati</taxon>
    </lineage>
</organism>
<dbReference type="VEuPathDB" id="FungiDB:BO71DRAFT_395217"/>
<dbReference type="GO" id="GO:0016787">
    <property type="term" value="F:hydrolase activity"/>
    <property type="evidence" value="ECO:0007669"/>
    <property type="project" value="UniProtKB-KW"/>
</dbReference>
<dbReference type="EMBL" id="KZ825811">
    <property type="protein sequence ID" value="PYH98418.1"/>
    <property type="molecule type" value="Genomic_DNA"/>
</dbReference>
<evidence type="ECO:0000313" key="4">
    <source>
        <dbReference type="EMBL" id="PYH98418.1"/>
    </source>
</evidence>
<dbReference type="InterPro" id="IPR005645">
    <property type="entry name" value="FSH-like_dom"/>
</dbReference>
<comment type="similarity">
    <text evidence="1">Belongs to the LovG family.</text>
</comment>
<keyword evidence="2" id="KW-0378">Hydrolase</keyword>
<dbReference type="AlphaFoldDB" id="A0A319ECC1"/>
<dbReference type="GO" id="GO:0044550">
    <property type="term" value="P:secondary metabolite biosynthetic process"/>
    <property type="evidence" value="ECO:0007669"/>
    <property type="project" value="TreeGrafter"/>
</dbReference>
<accession>A0A319ECC1</accession>
<dbReference type="InterPro" id="IPR029058">
    <property type="entry name" value="AB_hydrolase_fold"/>
</dbReference>
<sequence length="252" mass="27462">MPANPTDETRHRPRILCLHGGGTNARIFRAQCRVLHGLLSPHFRLCFAEGPFPCTPGTDVVSVYRDFGAFKSWIPQPPDPIVPPEIIADRILGALHRTMEEDDRSGADGKWLAVLGFSQGARLAASLLLQHQLGGTGRDEDEVDFRFAVLIAGRGPIIPLGLGLGLGLGADPTGTSIAALSLSLPTIHIHGLQDPGLTYHRELLERYCDPQTAEVVEWQGDHRVPIKLKDARRVVDAVLRVARQTGCLSWDA</sequence>
<dbReference type="Proteomes" id="UP000247810">
    <property type="component" value="Unassembled WGS sequence"/>
</dbReference>
<protein>
    <recommendedName>
        <fullName evidence="3">Serine hydrolase domain-containing protein</fullName>
    </recommendedName>
</protein>
<dbReference type="Gene3D" id="3.40.50.1820">
    <property type="entry name" value="alpha/beta hydrolase"/>
    <property type="match status" value="1"/>
</dbReference>
<evidence type="ECO:0000313" key="5">
    <source>
        <dbReference type="Proteomes" id="UP000247810"/>
    </source>
</evidence>
<proteinExistence type="inferred from homology"/>
<dbReference type="InterPro" id="IPR050593">
    <property type="entry name" value="LovG"/>
</dbReference>
<evidence type="ECO:0000256" key="1">
    <source>
        <dbReference type="ARBA" id="ARBA00005863"/>
    </source>
</evidence>
<dbReference type="STRING" id="1448320.A0A319ECC1"/>
<dbReference type="SUPFAM" id="SSF53474">
    <property type="entry name" value="alpha/beta-Hydrolases"/>
    <property type="match status" value="1"/>
</dbReference>
<reference evidence="4 5" key="1">
    <citation type="submission" date="2018-02" db="EMBL/GenBank/DDBJ databases">
        <title>The genomes of Aspergillus section Nigri reveals drivers in fungal speciation.</title>
        <authorList>
            <consortium name="DOE Joint Genome Institute"/>
            <person name="Vesth T.C."/>
            <person name="Nybo J."/>
            <person name="Theobald S."/>
            <person name="Brandl J."/>
            <person name="Frisvad J.C."/>
            <person name="Nielsen K.F."/>
            <person name="Lyhne E.K."/>
            <person name="Kogle M.E."/>
            <person name="Kuo A."/>
            <person name="Riley R."/>
            <person name="Clum A."/>
            <person name="Nolan M."/>
            <person name="Lipzen A."/>
            <person name="Salamov A."/>
            <person name="Henrissat B."/>
            <person name="Wiebenga A."/>
            <person name="De vries R.P."/>
            <person name="Grigoriev I.V."/>
            <person name="Mortensen U.H."/>
            <person name="Andersen M.R."/>
            <person name="Baker S.E."/>
        </authorList>
    </citation>
    <scope>NUCLEOTIDE SEQUENCE [LARGE SCALE GENOMIC DNA]</scope>
    <source>
        <strain evidence="4 5">CBS 707.79</strain>
    </source>
</reference>
<dbReference type="OrthoDB" id="414698at2759"/>
<keyword evidence="5" id="KW-1185">Reference proteome</keyword>
<name>A0A319ECC1_9EURO</name>
<evidence type="ECO:0000256" key="2">
    <source>
        <dbReference type="ARBA" id="ARBA00022801"/>
    </source>
</evidence>